<dbReference type="EMBL" id="LR761255">
    <property type="protein sequence ID" value="CAB0000505.1"/>
    <property type="molecule type" value="Genomic_DNA"/>
</dbReference>
<reference evidence="8" key="1">
    <citation type="journal article" date="2020" name="Genomics">
        <title>Comparative genomic analysis of eutherian interferon genes.</title>
        <authorList>
            <person name="Premzl M."/>
        </authorList>
    </citation>
    <scope>NUCLEOTIDE SEQUENCE</scope>
</reference>
<dbReference type="SUPFAM" id="SSF47266">
    <property type="entry name" value="4-helical cytokines"/>
    <property type="match status" value="1"/>
</dbReference>
<dbReference type="AlphaFoldDB" id="A0A7R8C3I3"/>
<evidence type="ECO:0000256" key="6">
    <source>
        <dbReference type="RuleBase" id="RU000436"/>
    </source>
</evidence>
<comment type="similarity">
    <text evidence="6">Belongs to the alpha/beta interferon family.</text>
</comment>
<dbReference type="GO" id="GO:0005126">
    <property type="term" value="F:cytokine receptor binding"/>
    <property type="evidence" value="ECO:0007669"/>
    <property type="project" value="InterPro"/>
</dbReference>
<comment type="subcellular location">
    <subcellularLocation>
        <location evidence="1">Secreted</location>
    </subcellularLocation>
</comment>
<name>A0A7R8C3I3_SORAR</name>
<feature type="chain" id="PRO_5030850710" evidence="7">
    <location>
        <begin position="24"/>
        <end position="195"/>
    </location>
</feature>
<dbReference type="GO" id="GO:0005615">
    <property type="term" value="C:extracellular space"/>
    <property type="evidence" value="ECO:0007669"/>
    <property type="project" value="UniProtKB-KW"/>
</dbReference>
<proteinExistence type="inferred from homology"/>
<dbReference type="PANTHER" id="PTHR11691">
    <property type="entry name" value="TYPE I INTERFERON"/>
    <property type="match status" value="1"/>
</dbReference>
<feature type="signal peptide" evidence="7">
    <location>
        <begin position="1"/>
        <end position="23"/>
    </location>
</feature>
<dbReference type="GO" id="GO:0005125">
    <property type="term" value="F:cytokine activity"/>
    <property type="evidence" value="ECO:0007669"/>
    <property type="project" value="UniProtKB-KW"/>
</dbReference>
<dbReference type="OrthoDB" id="9663572at2759"/>
<accession>A0A7R8C3I3</accession>
<keyword evidence="7" id="KW-0732">Signal</keyword>
<evidence type="ECO:0000313" key="8">
    <source>
        <dbReference type="EMBL" id="CAB0000505.1"/>
    </source>
</evidence>
<dbReference type="FunFam" id="1.20.1250.10:FF:000001">
    <property type="entry name" value="Interferon alpha"/>
    <property type="match status" value="1"/>
</dbReference>
<evidence type="ECO:0000256" key="7">
    <source>
        <dbReference type="SAM" id="SignalP"/>
    </source>
</evidence>
<dbReference type="InterPro" id="IPR009079">
    <property type="entry name" value="4_helix_cytokine-like_core"/>
</dbReference>
<evidence type="ECO:0000256" key="3">
    <source>
        <dbReference type="ARBA" id="ARBA00022525"/>
    </source>
</evidence>
<dbReference type="GeneID" id="101548536"/>
<keyword evidence="2 6" id="KW-0202">Cytokine</keyword>
<dbReference type="Gene3D" id="1.20.1250.10">
    <property type="match status" value="1"/>
</dbReference>
<keyword evidence="5" id="KW-1015">Disulfide bond</keyword>
<dbReference type="SMART" id="SM00076">
    <property type="entry name" value="IFabd"/>
    <property type="match status" value="1"/>
</dbReference>
<organism evidence="8">
    <name type="scientific">Sorex araneus</name>
    <name type="common">Eurasian common shrew</name>
    <name type="synonym">European shrew</name>
    <dbReference type="NCBI Taxonomy" id="42254"/>
    <lineage>
        <taxon>Eukaryota</taxon>
        <taxon>Metazoa</taxon>
        <taxon>Chordata</taxon>
        <taxon>Craniata</taxon>
        <taxon>Vertebrata</taxon>
        <taxon>Euteleostomi</taxon>
        <taxon>Mammalia</taxon>
        <taxon>Eutheria</taxon>
        <taxon>Laurasiatheria</taxon>
        <taxon>Eulipotyphla</taxon>
        <taxon>Soricidae</taxon>
        <taxon>Soricinae</taxon>
        <taxon>Sorex</taxon>
    </lineage>
</organism>
<protein>
    <submittedName>
        <fullName evidence="8">Interferon 1BG1</fullName>
    </submittedName>
</protein>
<dbReference type="Pfam" id="PF00143">
    <property type="entry name" value="Interferon"/>
    <property type="match status" value="1"/>
</dbReference>
<evidence type="ECO:0000256" key="1">
    <source>
        <dbReference type="ARBA" id="ARBA00004613"/>
    </source>
</evidence>
<dbReference type="PROSITE" id="PS00252">
    <property type="entry name" value="INTERFERON_A_B_D"/>
    <property type="match status" value="1"/>
</dbReference>
<dbReference type="PANTHER" id="PTHR11691:SF37">
    <property type="entry name" value="INTERFERON OMEGA-1"/>
    <property type="match status" value="1"/>
</dbReference>
<keyword evidence="4 6" id="KW-0051">Antiviral defense</keyword>
<evidence type="ECO:0000256" key="4">
    <source>
        <dbReference type="ARBA" id="ARBA00023118"/>
    </source>
</evidence>
<evidence type="ECO:0000256" key="5">
    <source>
        <dbReference type="ARBA" id="ARBA00023157"/>
    </source>
</evidence>
<gene>
    <name evidence="8" type="primary">IF1BG1</name>
</gene>
<evidence type="ECO:0000256" key="2">
    <source>
        <dbReference type="ARBA" id="ARBA00022514"/>
    </source>
</evidence>
<dbReference type="PRINTS" id="PR00266">
    <property type="entry name" value="INTERFERONAB"/>
</dbReference>
<sequence>MALLLPLLMALVPLSWGPAGSLGCVLPHNHILVSRRNLELLGQMRRVSPLSCLRDRRDFGFPWEAVADGQLQKAPALSALHEMLQQLLQLLLREGSAAAWSPALLEPLRTGLHRQLEDLDSCLVQLSADEGSAPGLWGSTVAMKRYFRGIAVYLREKKYSECAWEVVRVEIMRSLTLSAALQGRWSIKDEDVESS</sequence>
<dbReference type="GO" id="GO:0051607">
    <property type="term" value="P:defense response to virus"/>
    <property type="evidence" value="ECO:0007669"/>
    <property type="project" value="UniProtKB-KW"/>
</dbReference>
<dbReference type="InterPro" id="IPR000471">
    <property type="entry name" value="Interferon_alpha/beta/delta"/>
</dbReference>
<dbReference type="KEGG" id="sara:101548536"/>
<keyword evidence="3" id="KW-0964">Secreted</keyword>